<evidence type="ECO:0000313" key="7">
    <source>
        <dbReference type="Proteomes" id="UP000067444"/>
    </source>
</evidence>
<dbReference type="EMBL" id="CP012160">
    <property type="protein sequence ID" value="AKS46320.1"/>
    <property type="molecule type" value="Genomic_DNA"/>
</dbReference>
<dbReference type="InterPro" id="IPR016181">
    <property type="entry name" value="Acyl_CoA_acyltransferase"/>
</dbReference>
<dbReference type="Proteomes" id="UP000067444">
    <property type="component" value="Chromosome"/>
</dbReference>
<dbReference type="SUPFAM" id="SSF55729">
    <property type="entry name" value="Acyl-CoA N-acyltransferases (Nat)"/>
    <property type="match status" value="1"/>
</dbReference>
<dbReference type="InterPro" id="IPR051211">
    <property type="entry name" value="PG_lysyltransferase"/>
</dbReference>
<keyword evidence="4" id="KW-1133">Transmembrane helix</keyword>
<dbReference type="AlphaFoldDB" id="A0A0K0Y5W9"/>
<dbReference type="Pfam" id="PF09924">
    <property type="entry name" value="LPG_synthase_C"/>
    <property type="match status" value="1"/>
</dbReference>
<dbReference type="GO" id="GO:0055091">
    <property type="term" value="P:phospholipid homeostasis"/>
    <property type="evidence" value="ECO:0007669"/>
    <property type="project" value="TreeGrafter"/>
</dbReference>
<comment type="subcellular location">
    <subcellularLocation>
        <location evidence="1">Cell membrane</location>
        <topology evidence="1">Multi-pass membrane protein</topology>
    </subcellularLocation>
</comment>
<keyword evidence="2" id="KW-1003">Cell membrane</keyword>
<protein>
    <submittedName>
        <fullName evidence="6">Phosphatidylglycerol lysyltransferase</fullName>
        <ecNumber evidence="6">2.3.2.3</ecNumber>
    </submittedName>
</protein>
<evidence type="ECO:0000256" key="2">
    <source>
        <dbReference type="ARBA" id="ARBA00022475"/>
    </source>
</evidence>
<dbReference type="STRING" id="1458307.OSB_17750"/>
<dbReference type="PANTHER" id="PTHR34697">
    <property type="entry name" value="PHOSPHATIDYLGLYCEROL LYSYLTRANSFERASE"/>
    <property type="match status" value="1"/>
</dbReference>
<keyword evidence="6" id="KW-0012">Acyltransferase</keyword>
<dbReference type="PANTHER" id="PTHR34697:SF2">
    <property type="entry name" value="PHOSPHATIDYLGLYCEROL LYSYLTRANSFERASE"/>
    <property type="match status" value="1"/>
</dbReference>
<keyword evidence="3" id="KW-0812">Transmembrane</keyword>
<proteinExistence type="predicted"/>
<organism evidence="6 7">
    <name type="scientific">Octadecabacter temperatus</name>
    <dbReference type="NCBI Taxonomy" id="1458307"/>
    <lineage>
        <taxon>Bacteria</taxon>
        <taxon>Pseudomonadati</taxon>
        <taxon>Pseudomonadota</taxon>
        <taxon>Alphaproteobacteria</taxon>
        <taxon>Rhodobacterales</taxon>
        <taxon>Roseobacteraceae</taxon>
        <taxon>Octadecabacter</taxon>
    </lineage>
</organism>
<evidence type="ECO:0000256" key="1">
    <source>
        <dbReference type="ARBA" id="ARBA00004651"/>
    </source>
</evidence>
<evidence type="ECO:0000256" key="5">
    <source>
        <dbReference type="ARBA" id="ARBA00023136"/>
    </source>
</evidence>
<name>A0A0K0Y5W9_9RHOB</name>
<accession>A0A0K0Y5W9</accession>
<keyword evidence="6" id="KW-0808">Transferase</keyword>
<evidence type="ECO:0000256" key="3">
    <source>
        <dbReference type="ARBA" id="ARBA00022692"/>
    </source>
</evidence>
<keyword evidence="5" id="KW-0472">Membrane</keyword>
<dbReference type="GO" id="GO:0005886">
    <property type="term" value="C:plasma membrane"/>
    <property type="evidence" value="ECO:0007669"/>
    <property type="project" value="UniProtKB-SubCell"/>
</dbReference>
<reference evidence="6 7" key="1">
    <citation type="journal article" date="2015" name="Genome Announc.">
        <title>Closed Genome Sequence of Octadecabacter temperatus SB1, the First Mesophilic Species of the Genus Octadecabacter.</title>
        <authorList>
            <person name="Voget S."/>
            <person name="Billerbeck S."/>
            <person name="Simon M."/>
            <person name="Daniel R."/>
        </authorList>
    </citation>
    <scope>NUCLEOTIDE SEQUENCE [LARGE SCALE GENOMIC DNA]</scope>
    <source>
        <strain evidence="6 7">SB1</strain>
    </source>
</reference>
<sequence>MGMSQDKTSTSGLSSAFSTGWIARSVPILALGVFGALFVRHILQMESTAIWAALGSLQWWQWLVAMGFTALSFRAIGIYDVLVHRVLQTRQHPNLARSAGIKAIAVSQTLGFGAVTSALVRWRCLPDLSASAIARLSAAVSLSFLAALAVVAALIVPPSGLIPHSNALVLGGLASLFGLVLLARLGHRLGWIPAPVRASTLLVLLSATAADTGFAAAALWVLWPEEVSFQLLFAAYVVALGAGLLSNAPGGVGAFDLSLLALIPVSNSAAAMAALLAFRTIYYALPAAIALLCLIRPTPVASQRPIQHPEAALARQTAHVFPHKKAPLLTLSCWGNGAVLGDFPETITFSDLQKRGAPSAVYKCSAKHAVHARKAGWQTVLCAEDALIDLSTWSTQGAEKRQLRRALKSFATSGLHISEVSDTTSLAHIAQRWARASGGERGHTMGRFCPDYLRHQRVFAAYAGTTPVAFVSFHTGPLWTLDLMRHAALPSGAPLPNGTIHALVHAGILAAIQDNAHQLSLAAVPSAAMNIPFATRAIEASAGLRRFKQSFAPTWHPRYLCAPSKTQLVFTMATLAYAIHYPLPLPHPKTAQRNDENYSIAPMSRTCEARATPLGARQNVQYSTERPV</sequence>
<dbReference type="EC" id="2.3.2.3" evidence="6"/>
<keyword evidence="7" id="KW-1185">Reference proteome</keyword>
<dbReference type="GO" id="GO:0050071">
    <property type="term" value="F:phosphatidylglycerol lysyltransferase activity"/>
    <property type="evidence" value="ECO:0007669"/>
    <property type="project" value="UniProtKB-EC"/>
</dbReference>
<dbReference type="KEGG" id="otm:OSB_17750"/>
<evidence type="ECO:0000256" key="4">
    <source>
        <dbReference type="ARBA" id="ARBA00022989"/>
    </source>
</evidence>
<evidence type="ECO:0000313" key="6">
    <source>
        <dbReference type="EMBL" id="AKS46320.1"/>
    </source>
</evidence>
<gene>
    <name evidence="6" type="primary">mprF</name>
    <name evidence="6" type="ORF">OSB_17750</name>
</gene>
<dbReference type="InterPro" id="IPR024320">
    <property type="entry name" value="LPG_synthase_C"/>
</dbReference>